<dbReference type="GeneID" id="54489091"/>
<protein>
    <submittedName>
        <fullName evidence="3">Uncharacterized protein</fullName>
    </submittedName>
</protein>
<dbReference type="OrthoDB" id="5402307at2759"/>
<feature type="compositionally biased region" description="Basic residues" evidence="1">
    <location>
        <begin position="167"/>
        <end position="180"/>
    </location>
</feature>
<feature type="region of interest" description="Disordered" evidence="1">
    <location>
        <begin position="417"/>
        <end position="479"/>
    </location>
</feature>
<keyword evidence="2" id="KW-0812">Transmembrane</keyword>
<proteinExistence type="predicted"/>
<accession>A0A6A6WBP7</accession>
<organism evidence="3 4">
    <name type="scientific">Pseudovirgaria hyperparasitica</name>
    <dbReference type="NCBI Taxonomy" id="470096"/>
    <lineage>
        <taxon>Eukaryota</taxon>
        <taxon>Fungi</taxon>
        <taxon>Dikarya</taxon>
        <taxon>Ascomycota</taxon>
        <taxon>Pezizomycotina</taxon>
        <taxon>Dothideomycetes</taxon>
        <taxon>Dothideomycetes incertae sedis</taxon>
        <taxon>Acrospermales</taxon>
        <taxon>Acrospermaceae</taxon>
        <taxon>Pseudovirgaria</taxon>
    </lineage>
</organism>
<evidence type="ECO:0000256" key="1">
    <source>
        <dbReference type="SAM" id="MobiDB-lite"/>
    </source>
</evidence>
<feature type="region of interest" description="Disordered" evidence="1">
    <location>
        <begin position="26"/>
        <end position="50"/>
    </location>
</feature>
<gene>
    <name evidence="3" type="ORF">EJ05DRAFT_508809</name>
</gene>
<dbReference type="Proteomes" id="UP000799437">
    <property type="component" value="Unassembled WGS sequence"/>
</dbReference>
<feature type="region of interest" description="Disordered" evidence="1">
    <location>
        <begin position="136"/>
        <end position="198"/>
    </location>
</feature>
<dbReference type="EMBL" id="ML996568">
    <property type="protein sequence ID" value="KAF2760252.1"/>
    <property type="molecule type" value="Genomic_DNA"/>
</dbReference>
<reference evidence="3" key="1">
    <citation type="journal article" date="2020" name="Stud. Mycol.">
        <title>101 Dothideomycetes genomes: a test case for predicting lifestyles and emergence of pathogens.</title>
        <authorList>
            <person name="Haridas S."/>
            <person name="Albert R."/>
            <person name="Binder M."/>
            <person name="Bloem J."/>
            <person name="Labutti K."/>
            <person name="Salamov A."/>
            <person name="Andreopoulos B."/>
            <person name="Baker S."/>
            <person name="Barry K."/>
            <person name="Bills G."/>
            <person name="Bluhm B."/>
            <person name="Cannon C."/>
            <person name="Castanera R."/>
            <person name="Culley D."/>
            <person name="Daum C."/>
            <person name="Ezra D."/>
            <person name="Gonzalez J."/>
            <person name="Henrissat B."/>
            <person name="Kuo A."/>
            <person name="Liang C."/>
            <person name="Lipzen A."/>
            <person name="Lutzoni F."/>
            <person name="Magnuson J."/>
            <person name="Mondo S."/>
            <person name="Nolan M."/>
            <person name="Ohm R."/>
            <person name="Pangilinan J."/>
            <person name="Park H.-J."/>
            <person name="Ramirez L."/>
            <person name="Alfaro M."/>
            <person name="Sun H."/>
            <person name="Tritt A."/>
            <person name="Yoshinaga Y."/>
            <person name="Zwiers L.-H."/>
            <person name="Turgeon B."/>
            <person name="Goodwin S."/>
            <person name="Spatafora J."/>
            <person name="Crous P."/>
            <person name="Grigoriev I."/>
        </authorList>
    </citation>
    <scope>NUCLEOTIDE SEQUENCE</scope>
    <source>
        <strain evidence="3">CBS 121739</strain>
    </source>
</reference>
<keyword evidence="4" id="KW-1185">Reference proteome</keyword>
<feature type="compositionally biased region" description="Low complexity" evidence="1">
    <location>
        <begin position="433"/>
        <end position="451"/>
    </location>
</feature>
<keyword evidence="2" id="KW-0472">Membrane</keyword>
<evidence type="ECO:0000313" key="3">
    <source>
        <dbReference type="EMBL" id="KAF2760252.1"/>
    </source>
</evidence>
<dbReference type="RefSeq" id="XP_033602703.1">
    <property type="nucleotide sequence ID" value="XM_033748037.1"/>
</dbReference>
<evidence type="ECO:0000256" key="2">
    <source>
        <dbReference type="SAM" id="Phobius"/>
    </source>
</evidence>
<name>A0A6A6WBP7_9PEZI</name>
<evidence type="ECO:0000313" key="4">
    <source>
        <dbReference type="Proteomes" id="UP000799437"/>
    </source>
</evidence>
<dbReference type="AlphaFoldDB" id="A0A6A6WBP7"/>
<keyword evidence="2" id="KW-1133">Transmembrane helix</keyword>
<feature type="transmembrane region" description="Helical" evidence="2">
    <location>
        <begin position="330"/>
        <end position="348"/>
    </location>
</feature>
<sequence length="479" mass="53190">MEQRQKANGTVATAWNDKSAGETLVKSQATTSTSCTTSHPDFHLSAPDSNNTRRIEPETYKYHYKVTRTTKRVLLWVVRQCFRNKPSPAVSLSLVYKSKHLINVFREARAAYRERKAEIKAVRDVDYEQRKAQRALKSMTLEDDDAVSRAPSKASRTRSRADSKASGVRRSKTHHHHTRKPSVERGTPDNFYENDGRDDIPLRKQLARRHTEGIIVPPKKASRRYSEDDIDMDLAYGDLPPPLPVARRVDEDELRAKASKLTMLLDEANCLQYSVTTMIENLQTNPDKLAAVALTLAEISGLISKLAPGVLGSLKVSFPAVVALLASPQFLIAAGVGVGLTVVSLGGFKVIKKIKAEQEVARELESPLELDELEAPELSRIEMWRRGIADVEADSKGTTVDGEFITPGASRHLIAEGVLEEDRKSRRSKAPKSVRSAKTSKTSRTAKSSRSTHSKSGDYPGEKKRTKVKQPSGLRLLFS</sequence>